<accession>A0A804IZD0</accession>
<dbReference type="AlphaFoldDB" id="A0A804IZD0"/>
<dbReference type="EnsemblPlants" id="Ma05_t00540.1">
    <property type="protein sequence ID" value="Ma05_p00540.1"/>
    <property type="gene ID" value="Ma05_g00540"/>
</dbReference>
<dbReference type="InParanoid" id="A0A804IZD0"/>
<dbReference type="Proteomes" id="UP000012960">
    <property type="component" value="Unplaced"/>
</dbReference>
<reference evidence="1" key="1">
    <citation type="submission" date="2021-03" db="EMBL/GenBank/DDBJ databases">
        <authorList>
            <consortium name="Genoscope - CEA"/>
            <person name="William W."/>
        </authorList>
    </citation>
    <scope>NUCLEOTIDE SEQUENCE</scope>
    <source>
        <strain evidence="1">Doubled-haploid Pahang</strain>
    </source>
</reference>
<gene>
    <name evidence="1" type="ORF">GSMUA_252820.1</name>
</gene>
<organism evidence="2 3">
    <name type="scientific">Musa acuminata subsp. malaccensis</name>
    <name type="common">Wild banana</name>
    <name type="synonym">Musa malaccensis</name>
    <dbReference type="NCBI Taxonomy" id="214687"/>
    <lineage>
        <taxon>Eukaryota</taxon>
        <taxon>Viridiplantae</taxon>
        <taxon>Streptophyta</taxon>
        <taxon>Embryophyta</taxon>
        <taxon>Tracheophyta</taxon>
        <taxon>Spermatophyta</taxon>
        <taxon>Magnoliopsida</taxon>
        <taxon>Liliopsida</taxon>
        <taxon>Zingiberales</taxon>
        <taxon>Musaceae</taxon>
        <taxon>Musa</taxon>
    </lineage>
</organism>
<name>A0A804IZD0_MUSAM</name>
<reference evidence="2" key="2">
    <citation type="submission" date="2021-05" db="UniProtKB">
        <authorList>
            <consortium name="EnsemblPlants"/>
        </authorList>
    </citation>
    <scope>IDENTIFICATION</scope>
    <source>
        <strain evidence="2">subsp. malaccensis</strain>
    </source>
</reference>
<sequence length="95" mass="10552">MAHADKLRNFPLLSFKLEKTSAAADADADNYQMIRYLQSNVQLLHGGPLDRSRKSAAAVDSDDDYAVKLAASIGAEEEEEEVREFQRESTGFGWS</sequence>
<keyword evidence="3" id="KW-1185">Reference proteome</keyword>
<evidence type="ECO:0000313" key="1">
    <source>
        <dbReference type="EMBL" id="CAG1837105.1"/>
    </source>
</evidence>
<dbReference type="EMBL" id="HG996470">
    <property type="protein sequence ID" value="CAG1837105.1"/>
    <property type="molecule type" value="Genomic_DNA"/>
</dbReference>
<evidence type="ECO:0000313" key="3">
    <source>
        <dbReference type="Proteomes" id="UP000012960"/>
    </source>
</evidence>
<proteinExistence type="predicted"/>
<dbReference type="Gramene" id="Ma05_t00540.1">
    <property type="protein sequence ID" value="Ma05_p00540.1"/>
    <property type="gene ID" value="Ma05_g00540"/>
</dbReference>
<protein>
    <submittedName>
        <fullName evidence="1">(wild Malaysian banana) hypothetical protein</fullName>
    </submittedName>
</protein>
<evidence type="ECO:0000313" key="2">
    <source>
        <dbReference type="EnsemblPlants" id="Ma05_p00540.1"/>
    </source>
</evidence>